<reference evidence="13 14" key="1">
    <citation type="submission" date="2019-01" db="EMBL/GenBank/DDBJ databases">
        <title>A draft genome assembly of the solar-powered sea slug Elysia chlorotica.</title>
        <authorList>
            <person name="Cai H."/>
            <person name="Li Q."/>
            <person name="Fang X."/>
            <person name="Li J."/>
            <person name="Curtis N.E."/>
            <person name="Altenburger A."/>
            <person name="Shibata T."/>
            <person name="Feng M."/>
            <person name="Maeda T."/>
            <person name="Schwartz J.A."/>
            <person name="Shigenobu S."/>
            <person name="Lundholm N."/>
            <person name="Nishiyama T."/>
            <person name="Yang H."/>
            <person name="Hasebe M."/>
            <person name="Li S."/>
            <person name="Pierce S.K."/>
            <person name="Wang J."/>
        </authorList>
    </citation>
    <scope>NUCLEOTIDE SEQUENCE [LARGE SCALE GENOMIC DNA]</scope>
    <source>
        <strain evidence="13">EC2010</strain>
        <tissue evidence="13">Whole organism of an adult</tissue>
    </source>
</reference>
<gene>
    <name evidence="13" type="ORF">EGW08_004543</name>
</gene>
<evidence type="ECO:0000256" key="5">
    <source>
        <dbReference type="ARBA" id="ARBA00022989"/>
    </source>
</evidence>
<evidence type="ECO:0000256" key="1">
    <source>
        <dbReference type="ARBA" id="ARBA00004141"/>
    </source>
</evidence>
<evidence type="ECO:0000256" key="6">
    <source>
        <dbReference type="ARBA" id="ARBA00023053"/>
    </source>
</evidence>
<feature type="non-terminal residue" evidence="13">
    <location>
        <position position="113"/>
    </location>
</feature>
<keyword evidence="6" id="KW-0915">Sodium</keyword>
<evidence type="ECO:0000256" key="2">
    <source>
        <dbReference type="ARBA" id="ARBA00022448"/>
    </source>
</evidence>
<comment type="subcellular location">
    <subcellularLocation>
        <location evidence="1">Membrane</location>
        <topology evidence="1">Multi-pass membrane protein</topology>
    </subcellularLocation>
</comment>
<keyword evidence="14" id="KW-1185">Reference proteome</keyword>
<comment type="caution">
    <text evidence="13">The sequence shown here is derived from an EMBL/GenBank/DDBJ whole genome shotgun (WGS) entry which is preliminary data.</text>
</comment>
<dbReference type="GO" id="GO:0016020">
    <property type="term" value="C:membrane"/>
    <property type="evidence" value="ECO:0007669"/>
    <property type="project" value="UniProtKB-SubCell"/>
</dbReference>
<dbReference type="AlphaFoldDB" id="A0A3S0ZWG1"/>
<accession>A0A3S0ZWG1</accession>
<name>A0A3S0ZWG1_ELYCH</name>
<evidence type="ECO:0000256" key="9">
    <source>
        <dbReference type="ARBA" id="ARBA00023201"/>
    </source>
</evidence>
<feature type="transmembrane region" description="Helical" evidence="12">
    <location>
        <begin position="70"/>
        <end position="88"/>
    </location>
</feature>
<comment type="similarity">
    <text evidence="11">Belongs to the amiloride-sensitive sodium channel (TC 1.A.6) family.</text>
</comment>
<evidence type="ECO:0000256" key="10">
    <source>
        <dbReference type="ARBA" id="ARBA00023303"/>
    </source>
</evidence>
<evidence type="ECO:0000256" key="7">
    <source>
        <dbReference type="ARBA" id="ARBA00023065"/>
    </source>
</evidence>
<proteinExistence type="inferred from homology"/>
<dbReference type="Pfam" id="PF00858">
    <property type="entry name" value="ASC"/>
    <property type="match status" value="1"/>
</dbReference>
<keyword evidence="10 11" id="KW-0407">Ion channel</keyword>
<evidence type="ECO:0000313" key="13">
    <source>
        <dbReference type="EMBL" id="RUS87702.1"/>
    </source>
</evidence>
<keyword evidence="5 12" id="KW-1133">Transmembrane helix</keyword>
<dbReference type="GO" id="GO:0005272">
    <property type="term" value="F:sodium channel activity"/>
    <property type="evidence" value="ECO:0007669"/>
    <property type="project" value="UniProtKB-KW"/>
</dbReference>
<dbReference type="Proteomes" id="UP000271974">
    <property type="component" value="Unassembled WGS sequence"/>
</dbReference>
<keyword evidence="8 12" id="KW-0472">Membrane</keyword>
<evidence type="ECO:0000256" key="4">
    <source>
        <dbReference type="ARBA" id="ARBA00022692"/>
    </source>
</evidence>
<keyword evidence="4 11" id="KW-0812">Transmembrane</keyword>
<evidence type="ECO:0000313" key="14">
    <source>
        <dbReference type="Proteomes" id="UP000271974"/>
    </source>
</evidence>
<organism evidence="13 14">
    <name type="scientific">Elysia chlorotica</name>
    <name type="common">Eastern emerald elysia</name>
    <name type="synonym">Sea slug</name>
    <dbReference type="NCBI Taxonomy" id="188477"/>
    <lineage>
        <taxon>Eukaryota</taxon>
        <taxon>Metazoa</taxon>
        <taxon>Spiralia</taxon>
        <taxon>Lophotrochozoa</taxon>
        <taxon>Mollusca</taxon>
        <taxon>Gastropoda</taxon>
        <taxon>Heterobranchia</taxon>
        <taxon>Euthyneura</taxon>
        <taxon>Panpulmonata</taxon>
        <taxon>Sacoglossa</taxon>
        <taxon>Placobranchoidea</taxon>
        <taxon>Plakobranchidae</taxon>
        <taxon>Elysia</taxon>
    </lineage>
</organism>
<keyword evidence="9 11" id="KW-0739">Sodium transport</keyword>
<dbReference type="EMBL" id="RQTK01000103">
    <property type="protein sequence ID" value="RUS87702.1"/>
    <property type="molecule type" value="Genomic_DNA"/>
</dbReference>
<keyword evidence="2 11" id="KW-0813">Transport</keyword>
<protein>
    <submittedName>
        <fullName evidence="13">Uncharacterized protein</fullName>
    </submittedName>
</protein>
<keyword evidence="7 11" id="KW-0406">Ion transport</keyword>
<dbReference type="InterPro" id="IPR001873">
    <property type="entry name" value="ENaC"/>
</dbReference>
<sequence>MKINMPRRTVSKEAWMDQVPDAFEEDPQVSGGAVRVGKKGSQDIKEFAQSISAHGLKNAVSERRSRLRRLAWFIAFLSALTFLGYQLVTCSIDYYNYPIQAQQILKRMDTLTF</sequence>
<evidence type="ECO:0000256" key="12">
    <source>
        <dbReference type="SAM" id="Phobius"/>
    </source>
</evidence>
<evidence type="ECO:0000256" key="11">
    <source>
        <dbReference type="RuleBase" id="RU000679"/>
    </source>
</evidence>
<dbReference type="OrthoDB" id="10590650at2759"/>
<keyword evidence="3 11" id="KW-0894">Sodium channel</keyword>
<evidence type="ECO:0000256" key="3">
    <source>
        <dbReference type="ARBA" id="ARBA00022461"/>
    </source>
</evidence>
<evidence type="ECO:0000256" key="8">
    <source>
        <dbReference type="ARBA" id="ARBA00023136"/>
    </source>
</evidence>